<dbReference type="WBParaSite" id="PEQ_0000112701-mRNA-1">
    <property type="protein sequence ID" value="PEQ_0000112701-mRNA-1"/>
    <property type="gene ID" value="PEQ_0000112701"/>
</dbReference>
<evidence type="ECO:0000313" key="1">
    <source>
        <dbReference type="Proteomes" id="UP000887564"/>
    </source>
</evidence>
<name>A0A914RHC0_PAREQ</name>
<sequence>MRYIHLFVAYPNLFGSFVCHVRCCQFVKRSAETGFSISNTRPLGPPTPSLSDDGLRNKNFQYLPICI</sequence>
<proteinExistence type="predicted"/>
<dbReference type="Proteomes" id="UP000887564">
    <property type="component" value="Unplaced"/>
</dbReference>
<keyword evidence="1" id="KW-1185">Reference proteome</keyword>
<protein>
    <submittedName>
        <fullName evidence="2">Secreted protein</fullName>
    </submittedName>
</protein>
<evidence type="ECO:0000313" key="2">
    <source>
        <dbReference type="WBParaSite" id="PEQ_0000112701-mRNA-1"/>
    </source>
</evidence>
<reference evidence="2" key="1">
    <citation type="submission" date="2022-11" db="UniProtKB">
        <authorList>
            <consortium name="WormBaseParasite"/>
        </authorList>
    </citation>
    <scope>IDENTIFICATION</scope>
</reference>
<dbReference type="AlphaFoldDB" id="A0A914RHC0"/>
<accession>A0A914RHC0</accession>
<organism evidence="1 2">
    <name type="scientific">Parascaris equorum</name>
    <name type="common">Equine roundworm</name>
    <dbReference type="NCBI Taxonomy" id="6256"/>
    <lineage>
        <taxon>Eukaryota</taxon>
        <taxon>Metazoa</taxon>
        <taxon>Ecdysozoa</taxon>
        <taxon>Nematoda</taxon>
        <taxon>Chromadorea</taxon>
        <taxon>Rhabditida</taxon>
        <taxon>Spirurina</taxon>
        <taxon>Ascaridomorpha</taxon>
        <taxon>Ascaridoidea</taxon>
        <taxon>Ascarididae</taxon>
        <taxon>Parascaris</taxon>
    </lineage>
</organism>